<evidence type="ECO:0000256" key="4">
    <source>
        <dbReference type="ARBA" id="ARBA00022989"/>
    </source>
</evidence>
<keyword evidence="3 9" id="KW-0812">Transmembrane</keyword>
<evidence type="ECO:0000313" key="12">
    <source>
        <dbReference type="Proteomes" id="UP001054837"/>
    </source>
</evidence>
<comment type="similarity">
    <text evidence="2">Belongs to the G-protein coupled receptor 1 family.</text>
</comment>
<evidence type="ECO:0000256" key="2">
    <source>
        <dbReference type="ARBA" id="ARBA00010663"/>
    </source>
</evidence>
<dbReference type="AlphaFoldDB" id="A0AAV4X2B3"/>
<dbReference type="Gene3D" id="1.20.1070.10">
    <property type="entry name" value="Rhodopsin 7-helix transmembrane proteins"/>
    <property type="match status" value="1"/>
</dbReference>
<evidence type="ECO:0000256" key="9">
    <source>
        <dbReference type="SAM" id="Phobius"/>
    </source>
</evidence>
<dbReference type="PRINTS" id="PR00237">
    <property type="entry name" value="GPCRRHODOPSN"/>
</dbReference>
<evidence type="ECO:0000256" key="5">
    <source>
        <dbReference type="ARBA" id="ARBA00023040"/>
    </source>
</evidence>
<evidence type="ECO:0000256" key="8">
    <source>
        <dbReference type="ARBA" id="ARBA00023224"/>
    </source>
</evidence>
<dbReference type="PANTHER" id="PTHR45695:SF22">
    <property type="entry name" value="G-PROTEIN COUPLED RECEPTORS FAMILY 1 PROFILE DOMAIN-CONTAINING PROTEIN"/>
    <property type="match status" value="1"/>
</dbReference>
<dbReference type="SUPFAM" id="SSF81321">
    <property type="entry name" value="Family A G protein-coupled receptor-like"/>
    <property type="match status" value="1"/>
</dbReference>
<dbReference type="GO" id="GO:0004930">
    <property type="term" value="F:G protein-coupled receptor activity"/>
    <property type="evidence" value="ECO:0007669"/>
    <property type="project" value="UniProtKB-KW"/>
</dbReference>
<evidence type="ECO:0000256" key="1">
    <source>
        <dbReference type="ARBA" id="ARBA00004141"/>
    </source>
</evidence>
<gene>
    <name evidence="11" type="primary">GNRR2_0</name>
    <name evidence="11" type="ORF">CDAR_525161</name>
</gene>
<dbReference type="PANTHER" id="PTHR45695">
    <property type="entry name" value="LEUCOKININ RECEPTOR-RELATED"/>
    <property type="match status" value="1"/>
</dbReference>
<keyword evidence="6 9" id="KW-0472">Membrane</keyword>
<proteinExistence type="inferred from homology"/>
<feature type="transmembrane region" description="Helical" evidence="9">
    <location>
        <begin position="83"/>
        <end position="101"/>
    </location>
</feature>
<feature type="transmembrane region" description="Helical" evidence="9">
    <location>
        <begin position="209"/>
        <end position="230"/>
    </location>
</feature>
<feature type="transmembrane region" description="Helical" evidence="9">
    <location>
        <begin position="50"/>
        <end position="71"/>
    </location>
</feature>
<organism evidence="11 12">
    <name type="scientific">Caerostris darwini</name>
    <dbReference type="NCBI Taxonomy" id="1538125"/>
    <lineage>
        <taxon>Eukaryota</taxon>
        <taxon>Metazoa</taxon>
        <taxon>Ecdysozoa</taxon>
        <taxon>Arthropoda</taxon>
        <taxon>Chelicerata</taxon>
        <taxon>Arachnida</taxon>
        <taxon>Araneae</taxon>
        <taxon>Araneomorphae</taxon>
        <taxon>Entelegynae</taxon>
        <taxon>Araneoidea</taxon>
        <taxon>Araneidae</taxon>
        <taxon>Caerostris</taxon>
    </lineage>
</organism>
<name>A0AAV4X2B3_9ARAC</name>
<accession>A0AAV4X2B3</accession>
<feature type="non-terminal residue" evidence="11">
    <location>
        <position position="246"/>
    </location>
</feature>
<feature type="transmembrane region" description="Helical" evidence="9">
    <location>
        <begin position="163"/>
        <end position="182"/>
    </location>
</feature>
<dbReference type="PROSITE" id="PS50262">
    <property type="entry name" value="G_PROTEIN_RECEP_F1_2"/>
    <property type="match status" value="1"/>
</dbReference>
<dbReference type="GO" id="GO:0005886">
    <property type="term" value="C:plasma membrane"/>
    <property type="evidence" value="ECO:0007669"/>
    <property type="project" value="TreeGrafter"/>
</dbReference>
<dbReference type="EMBL" id="BPLQ01015421">
    <property type="protein sequence ID" value="GIY87934.1"/>
    <property type="molecule type" value="Genomic_DNA"/>
</dbReference>
<keyword evidence="12" id="KW-1185">Reference proteome</keyword>
<dbReference type="Proteomes" id="UP001054837">
    <property type="component" value="Unassembled WGS sequence"/>
</dbReference>
<keyword evidence="5" id="KW-0297">G-protein coupled receptor</keyword>
<reference evidence="11 12" key="1">
    <citation type="submission" date="2021-06" db="EMBL/GenBank/DDBJ databases">
        <title>Caerostris darwini draft genome.</title>
        <authorList>
            <person name="Kono N."/>
            <person name="Arakawa K."/>
        </authorList>
    </citation>
    <scope>NUCLEOTIDE SEQUENCE [LARGE SCALE GENOMIC DNA]</scope>
</reference>
<keyword evidence="8" id="KW-0807">Transducer</keyword>
<evidence type="ECO:0000256" key="3">
    <source>
        <dbReference type="ARBA" id="ARBA00022692"/>
    </source>
</evidence>
<keyword evidence="4 9" id="KW-1133">Transmembrane helix</keyword>
<evidence type="ECO:0000256" key="6">
    <source>
        <dbReference type="ARBA" id="ARBA00023136"/>
    </source>
</evidence>
<keyword evidence="7 11" id="KW-0675">Receptor</keyword>
<evidence type="ECO:0000313" key="11">
    <source>
        <dbReference type="EMBL" id="GIY87934.1"/>
    </source>
</evidence>
<dbReference type="InterPro" id="IPR000276">
    <property type="entry name" value="GPCR_Rhodpsn"/>
</dbReference>
<sequence>MNKSCTEMKIWNSDDNNVKSYIKDNNFTHNESFDYPNHPTFNEVFIKKNILCSLMFLFAVCDNLLVFVTLVKTQHKKSRVYRMMMHLIMSDFIMIFVTIPLEMAWKINVQWKAGNAACKILLYLRTFGPYLSSTVVACISLDKYFAIVHPLRFVYACKRSKKLLGAAWAISIICSIPQSIIYHVENHPEFPQCIQCVNHNFFPTPYHELAYDIFCLIIVYGAPLSISLFCNGRTLWVICKKYRALK</sequence>
<dbReference type="InterPro" id="IPR017452">
    <property type="entry name" value="GPCR_Rhodpsn_7TM"/>
</dbReference>
<comment type="caution">
    <text evidence="11">The sequence shown here is derived from an EMBL/GenBank/DDBJ whole genome shotgun (WGS) entry which is preliminary data.</text>
</comment>
<evidence type="ECO:0000256" key="7">
    <source>
        <dbReference type="ARBA" id="ARBA00023170"/>
    </source>
</evidence>
<comment type="subcellular location">
    <subcellularLocation>
        <location evidence="1">Membrane</location>
        <topology evidence="1">Multi-pass membrane protein</topology>
    </subcellularLocation>
</comment>
<protein>
    <submittedName>
        <fullName evidence="11">Gonadotropin-releasing hormone II receptor</fullName>
    </submittedName>
</protein>
<evidence type="ECO:0000259" key="10">
    <source>
        <dbReference type="PROSITE" id="PS50262"/>
    </source>
</evidence>
<dbReference type="Pfam" id="PF00001">
    <property type="entry name" value="7tm_1"/>
    <property type="match status" value="1"/>
</dbReference>
<feature type="domain" description="G-protein coupled receptors family 1 profile" evidence="10">
    <location>
        <begin position="62"/>
        <end position="246"/>
    </location>
</feature>